<dbReference type="Pfam" id="PF01546">
    <property type="entry name" value="Peptidase_M20"/>
    <property type="match status" value="1"/>
</dbReference>
<dbReference type="Proteomes" id="UP001597497">
    <property type="component" value="Unassembled WGS sequence"/>
</dbReference>
<dbReference type="PANTHER" id="PTHR43808">
    <property type="entry name" value="ACETYLORNITHINE DEACETYLASE"/>
    <property type="match status" value="1"/>
</dbReference>
<organism evidence="4 5">
    <name type="scientific">Marinicrinis sediminis</name>
    <dbReference type="NCBI Taxonomy" id="1652465"/>
    <lineage>
        <taxon>Bacteria</taxon>
        <taxon>Bacillati</taxon>
        <taxon>Bacillota</taxon>
        <taxon>Bacilli</taxon>
        <taxon>Bacillales</taxon>
        <taxon>Paenibacillaceae</taxon>
    </lineage>
</organism>
<dbReference type="SUPFAM" id="SSF55031">
    <property type="entry name" value="Bacterial exopeptidase dimerisation domain"/>
    <property type="match status" value="1"/>
</dbReference>
<dbReference type="Gene3D" id="3.40.630.10">
    <property type="entry name" value="Zn peptidases"/>
    <property type="match status" value="1"/>
</dbReference>
<proteinExistence type="predicted"/>
<dbReference type="SUPFAM" id="SSF53187">
    <property type="entry name" value="Zn-dependent exopeptidases"/>
    <property type="match status" value="1"/>
</dbReference>
<gene>
    <name evidence="4" type="ORF">ACFSUC_01910</name>
</gene>
<evidence type="ECO:0000256" key="2">
    <source>
        <dbReference type="ARBA" id="ARBA00022801"/>
    </source>
</evidence>
<evidence type="ECO:0000313" key="5">
    <source>
        <dbReference type="Proteomes" id="UP001597497"/>
    </source>
</evidence>
<keyword evidence="2" id="KW-0378">Hydrolase</keyword>
<protein>
    <submittedName>
        <fullName evidence="4">M20 family metallopeptidase</fullName>
    </submittedName>
</protein>
<keyword evidence="5" id="KW-1185">Reference proteome</keyword>
<reference evidence="5" key="1">
    <citation type="journal article" date="2019" name="Int. J. Syst. Evol. Microbiol.">
        <title>The Global Catalogue of Microorganisms (GCM) 10K type strain sequencing project: providing services to taxonomists for standard genome sequencing and annotation.</title>
        <authorList>
            <consortium name="The Broad Institute Genomics Platform"/>
            <consortium name="The Broad Institute Genome Sequencing Center for Infectious Disease"/>
            <person name="Wu L."/>
            <person name="Ma J."/>
        </authorList>
    </citation>
    <scope>NUCLEOTIDE SEQUENCE [LARGE SCALE GENOMIC DNA]</scope>
    <source>
        <strain evidence="5">KCTC 33676</strain>
    </source>
</reference>
<accession>A0ABW5R6Z3</accession>
<dbReference type="PIRSF" id="PIRSF037238">
    <property type="entry name" value="Carboxypeptidase_G2"/>
    <property type="match status" value="1"/>
</dbReference>
<keyword evidence="1" id="KW-0479">Metal-binding</keyword>
<dbReference type="InterPro" id="IPR017150">
    <property type="entry name" value="Pept_M20_glutamate_carboxypep"/>
</dbReference>
<evidence type="ECO:0000259" key="3">
    <source>
        <dbReference type="Pfam" id="PF07687"/>
    </source>
</evidence>
<dbReference type="InterPro" id="IPR002933">
    <property type="entry name" value="Peptidase_M20"/>
</dbReference>
<dbReference type="PANTHER" id="PTHR43808:SF9">
    <property type="entry name" value="BLL0789 PROTEIN"/>
    <property type="match status" value="1"/>
</dbReference>
<evidence type="ECO:0000313" key="4">
    <source>
        <dbReference type="EMBL" id="MFD2670359.1"/>
    </source>
</evidence>
<name>A0ABW5R6Z3_9BACL</name>
<dbReference type="InterPro" id="IPR036264">
    <property type="entry name" value="Bact_exopeptidase_dim_dom"/>
</dbReference>
<comment type="caution">
    <text evidence="4">The sequence shown here is derived from an EMBL/GenBank/DDBJ whole genome shotgun (WGS) entry which is preliminary data.</text>
</comment>
<dbReference type="RefSeq" id="WP_379927740.1">
    <property type="nucleotide sequence ID" value="NZ_JBHUMM010000002.1"/>
</dbReference>
<dbReference type="EMBL" id="JBHUMM010000002">
    <property type="protein sequence ID" value="MFD2670359.1"/>
    <property type="molecule type" value="Genomic_DNA"/>
</dbReference>
<sequence>MTVTNWTDYFEHMLPEMTAELKHYAEFETPTSDKQSVDALGDYIAAQFEQLGCRVRKMEQPIYGNQLIIEYGTAEDSILCLGHFDTVKPVGTIEQQPLLEKDGKLYGPGVYDMKNGIVIAYFVLKTIIEQQLPLLHKLVFFWNTDEEVGSPSSREAIQDIAAQCQAVLVLEPSTEDGEINTSRKGGGEFYLKVLGRESHAGNEHQQGVNAIEELSRHIPTIQSWTDYEAGTTCSVGLITGGTASNVVPGTAEAVIDVRVSTQAERERITRLFQQLKPIHPEAKLELSGSIYTPPMERTERSAALFRWIQQLAAEEQLHLQERGSGGMSDGNYAAGSGTPVVDGLGAAGAGAHAVHEHILIHSLAERASLLLRLLASNLPGEPRS</sequence>
<dbReference type="CDD" id="cd03885">
    <property type="entry name" value="M20_CPDG2"/>
    <property type="match status" value="1"/>
</dbReference>
<dbReference type="Gene3D" id="3.30.70.360">
    <property type="match status" value="1"/>
</dbReference>
<dbReference type="InterPro" id="IPR050072">
    <property type="entry name" value="Peptidase_M20A"/>
</dbReference>
<feature type="domain" description="Peptidase M20 dimerisation" evidence="3">
    <location>
        <begin position="182"/>
        <end position="274"/>
    </location>
</feature>
<evidence type="ECO:0000256" key="1">
    <source>
        <dbReference type="ARBA" id="ARBA00022723"/>
    </source>
</evidence>
<dbReference type="Pfam" id="PF07687">
    <property type="entry name" value="M20_dimer"/>
    <property type="match status" value="1"/>
</dbReference>
<dbReference type="InterPro" id="IPR011650">
    <property type="entry name" value="Peptidase_M20_dimer"/>
</dbReference>